<keyword evidence="4" id="KW-1003">Cell membrane</keyword>
<protein>
    <submittedName>
        <fullName evidence="11">Amino acid ABC transporter permease</fullName>
    </submittedName>
</protein>
<gene>
    <name evidence="11" type="ORF">DEW08_25570</name>
</gene>
<comment type="subcellular location">
    <subcellularLocation>
        <location evidence="1">Cell inner membrane</location>
        <topology evidence="1">Multi-pass membrane protein</topology>
    </subcellularLocation>
    <subcellularLocation>
        <location evidence="9">Cell membrane</location>
        <topology evidence="9">Multi-pass membrane protein</topology>
    </subcellularLocation>
</comment>
<evidence type="ECO:0000256" key="1">
    <source>
        <dbReference type="ARBA" id="ARBA00004429"/>
    </source>
</evidence>
<accession>A0A2S2CY16</accession>
<sequence length="224" mass="24413">MDMDLISRYGPSLLSGFGMTVLCWASGTALGIVIGFVIALLQRLGWAPLNAVLRAYIEVVRGTPFLVQLFLLYYGGPSFGLQLEATSAGIVGLGIYGSAYFAEIFRGGFLAVPRGYVEAAESLGMPPGAILRRIVMPTMLVQILPTLVNMMIILTKETVVLSLLTVPELMYEAQTMAAETFASFETIFVMAVFYWLLVEVLSRLARRVEARLTHYLSAKPGTTA</sequence>
<dbReference type="GO" id="GO:0043190">
    <property type="term" value="C:ATP-binding cassette (ABC) transporter complex"/>
    <property type="evidence" value="ECO:0007669"/>
    <property type="project" value="InterPro"/>
</dbReference>
<evidence type="ECO:0000256" key="4">
    <source>
        <dbReference type="ARBA" id="ARBA00022475"/>
    </source>
</evidence>
<keyword evidence="6" id="KW-0029">Amino-acid transport</keyword>
<keyword evidence="8 9" id="KW-0472">Membrane</keyword>
<feature type="transmembrane region" description="Helical" evidence="9">
    <location>
        <begin position="53"/>
        <end position="74"/>
    </location>
</feature>
<keyword evidence="5 9" id="KW-0812">Transmembrane</keyword>
<evidence type="ECO:0000256" key="7">
    <source>
        <dbReference type="ARBA" id="ARBA00022989"/>
    </source>
</evidence>
<feature type="transmembrane region" description="Helical" evidence="9">
    <location>
        <begin position="134"/>
        <end position="155"/>
    </location>
</feature>
<feature type="transmembrane region" description="Helical" evidence="9">
    <location>
        <begin position="12"/>
        <end position="41"/>
    </location>
</feature>
<dbReference type="KEGG" id="azz:DEW08_25570"/>
<keyword evidence="11" id="KW-0614">Plasmid</keyword>
<evidence type="ECO:0000256" key="9">
    <source>
        <dbReference type="RuleBase" id="RU363032"/>
    </source>
</evidence>
<evidence type="ECO:0000256" key="5">
    <source>
        <dbReference type="ARBA" id="ARBA00022692"/>
    </source>
</evidence>
<dbReference type="InterPro" id="IPR043429">
    <property type="entry name" value="ArtM/GltK/GlnP/TcyL/YhdX-like"/>
</dbReference>
<dbReference type="Gene3D" id="1.10.3720.10">
    <property type="entry name" value="MetI-like"/>
    <property type="match status" value="1"/>
</dbReference>
<dbReference type="CDD" id="cd06261">
    <property type="entry name" value="TM_PBP2"/>
    <property type="match status" value="1"/>
</dbReference>
<dbReference type="EMBL" id="CP029357">
    <property type="protein sequence ID" value="AWK89403.1"/>
    <property type="molecule type" value="Genomic_DNA"/>
</dbReference>
<dbReference type="InterPro" id="IPR000515">
    <property type="entry name" value="MetI-like"/>
</dbReference>
<reference evidence="12" key="1">
    <citation type="submission" date="2018-05" db="EMBL/GenBank/DDBJ databases">
        <title>Azospirillum thermophila sp. nov., a novel isolated from hot spring.</title>
        <authorList>
            <person name="Zhao Z."/>
        </authorList>
    </citation>
    <scope>NUCLEOTIDE SEQUENCE [LARGE SCALE GENOMIC DNA]</scope>
    <source>
        <strain evidence="12">CFH 70021</strain>
        <plasmid evidence="12">unnamed2</plasmid>
    </source>
</reference>
<evidence type="ECO:0000256" key="3">
    <source>
        <dbReference type="ARBA" id="ARBA00022448"/>
    </source>
</evidence>
<keyword evidence="7 9" id="KW-1133">Transmembrane helix</keyword>
<dbReference type="OrthoDB" id="7341446at2"/>
<dbReference type="AlphaFoldDB" id="A0A2S2CY16"/>
<evidence type="ECO:0000256" key="8">
    <source>
        <dbReference type="ARBA" id="ARBA00023136"/>
    </source>
</evidence>
<dbReference type="PROSITE" id="PS50928">
    <property type="entry name" value="ABC_TM1"/>
    <property type="match status" value="1"/>
</dbReference>
<dbReference type="RefSeq" id="WP_109332634.1">
    <property type="nucleotide sequence ID" value="NZ_CP029357.1"/>
</dbReference>
<dbReference type="Proteomes" id="UP000245629">
    <property type="component" value="Plasmid unnamed2"/>
</dbReference>
<dbReference type="Pfam" id="PF00528">
    <property type="entry name" value="BPD_transp_1"/>
    <property type="match status" value="1"/>
</dbReference>
<evidence type="ECO:0000313" key="11">
    <source>
        <dbReference type="EMBL" id="AWK89403.1"/>
    </source>
</evidence>
<dbReference type="SUPFAM" id="SSF161098">
    <property type="entry name" value="MetI-like"/>
    <property type="match status" value="1"/>
</dbReference>
<evidence type="ECO:0000256" key="6">
    <source>
        <dbReference type="ARBA" id="ARBA00022970"/>
    </source>
</evidence>
<evidence type="ECO:0000259" key="10">
    <source>
        <dbReference type="PROSITE" id="PS50928"/>
    </source>
</evidence>
<geneLocation type="plasmid" evidence="11 12">
    <name>unnamed2</name>
</geneLocation>
<keyword evidence="3 9" id="KW-0813">Transport</keyword>
<keyword evidence="12" id="KW-1185">Reference proteome</keyword>
<dbReference type="NCBIfam" id="TIGR01726">
    <property type="entry name" value="HEQRo_perm_3TM"/>
    <property type="match status" value="1"/>
</dbReference>
<name>A0A2S2CY16_9PROT</name>
<dbReference type="GO" id="GO:0015184">
    <property type="term" value="F:L-cystine transmembrane transporter activity"/>
    <property type="evidence" value="ECO:0007669"/>
    <property type="project" value="TreeGrafter"/>
</dbReference>
<feature type="domain" description="ABC transmembrane type-1" evidence="10">
    <location>
        <begin position="17"/>
        <end position="205"/>
    </location>
</feature>
<organism evidence="11 12">
    <name type="scientific">Azospirillum thermophilum</name>
    <dbReference type="NCBI Taxonomy" id="2202148"/>
    <lineage>
        <taxon>Bacteria</taxon>
        <taxon>Pseudomonadati</taxon>
        <taxon>Pseudomonadota</taxon>
        <taxon>Alphaproteobacteria</taxon>
        <taxon>Rhodospirillales</taxon>
        <taxon>Azospirillaceae</taxon>
        <taxon>Azospirillum</taxon>
    </lineage>
</organism>
<dbReference type="InterPro" id="IPR010065">
    <property type="entry name" value="AA_ABC_transptr_permease_3TM"/>
</dbReference>
<comment type="similarity">
    <text evidence="2">Belongs to the binding-protein-dependent transport system permease family. HisMQ subfamily.</text>
</comment>
<evidence type="ECO:0000256" key="2">
    <source>
        <dbReference type="ARBA" id="ARBA00010072"/>
    </source>
</evidence>
<dbReference type="PANTHER" id="PTHR30614">
    <property type="entry name" value="MEMBRANE COMPONENT OF AMINO ACID ABC TRANSPORTER"/>
    <property type="match status" value="1"/>
</dbReference>
<feature type="transmembrane region" description="Helical" evidence="9">
    <location>
        <begin position="175"/>
        <end position="197"/>
    </location>
</feature>
<proteinExistence type="inferred from homology"/>
<feature type="transmembrane region" description="Helical" evidence="9">
    <location>
        <begin position="86"/>
        <end position="105"/>
    </location>
</feature>
<evidence type="ECO:0000313" key="12">
    <source>
        <dbReference type="Proteomes" id="UP000245629"/>
    </source>
</evidence>
<dbReference type="PANTHER" id="PTHR30614:SF0">
    <property type="entry name" value="L-CYSTINE TRANSPORT SYSTEM PERMEASE PROTEIN TCYL"/>
    <property type="match status" value="1"/>
</dbReference>
<dbReference type="InterPro" id="IPR035906">
    <property type="entry name" value="MetI-like_sf"/>
</dbReference>